<name>A0AAD8XQV2_GLOAC</name>
<keyword evidence="13" id="KW-1185">Reference proteome</keyword>
<comment type="similarity">
    <text evidence="2">Belongs to the SEC61-beta family.</text>
</comment>
<comment type="caution">
    <text evidence="12">The sequence shown here is derived from an EMBL/GenBank/DDBJ whole genome shotgun (WGS) entry which is preliminary data.</text>
</comment>
<keyword evidence="9 11" id="KW-0472">Membrane</keyword>
<dbReference type="GO" id="GO:0005784">
    <property type="term" value="C:Sec61 translocon complex"/>
    <property type="evidence" value="ECO:0007669"/>
    <property type="project" value="InterPro"/>
</dbReference>
<keyword evidence="4 11" id="KW-0812">Transmembrane</keyword>
<dbReference type="RefSeq" id="XP_060371993.1">
    <property type="nucleotide sequence ID" value="XM_060509894.1"/>
</dbReference>
<dbReference type="InterPro" id="IPR016482">
    <property type="entry name" value="SecG/Sec61-beta/Sbh"/>
</dbReference>
<keyword evidence="5" id="KW-0256">Endoplasmic reticulum</keyword>
<feature type="transmembrane region" description="Helical" evidence="11">
    <location>
        <begin position="143"/>
        <end position="163"/>
    </location>
</feature>
<evidence type="ECO:0000313" key="12">
    <source>
        <dbReference type="EMBL" id="KAK1731938.1"/>
    </source>
</evidence>
<evidence type="ECO:0000313" key="13">
    <source>
        <dbReference type="Proteomes" id="UP001244207"/>
    </source>
</evidence>
<evidence type="ECO:0000256" key="6">
    <source>
        <dbReference type="ARBA" id="ARBA00022927"/>
    </source>
</evidence>
<keyword evidence="6" id="KW-0653">Protein transport</keyword>
<feature type="region of interest" description="Disordered" evidence="10">
    <location>
        <begin position="54"/>
        <end position="124"/>
    </location>
</feature>
<dbReference type="PANTHER" id="PTHR13509">
    <property type="entry name" value="SEC61 SUBUNIT BETA"/>
    <property type="match status" value="1"/>
</dbReference>
<evidence type="ECO:0000256" key="11">
    <source>
        <dbReference type="SAM" id="Phobius"/>
    </source>
</evidence>
<proteinExistence type="inferred from homology"/>
<keyword evidence="8" id="KW-0811">Translocation</keyword>
<sequence length="171" mass="18182">MAELGQLGHFCHLVLLRRHCSNNAVEEPNERYLSVEGLGAQWSFWEPLARYAEQPPIKSSPRPSSPVNGAGAAASGASVARPSSPTPPGGPRTAIRRRAAADQKEKIANARPNSTRAAGAGGSSSTMLRLYTDESPGLKVDPVVVLVLSLVFIFSVVALHIIAKLTRKFSS</sequence>
<evidence type="ECO:0000256" key="7">
    <source>
        <dbReference type="ARBA" id="ARBA00022989"/>
    </source>
</evidence>
<organism evidence="12 13">
    <name type="scientific">Glomerella acutata</name>
    <name type="common">Colletotrichum acutatum</name>
    <dbReference type="NCBI Taxonomy" id="27357"/>
    <lineage>
        <taxon>Eukaryota</taxon>
        <taxon>Fungi</taxon>
        <taxon>Dikarya</taxon>
        <taxon>Ascomycota</taxon>
        <taxon>Pezizomycotina</taxon>
        <taxon>Sordariomycetes</taxon>
        <taxon>Hypocreomycetidae</taxon>
        <taxon>Glomerellales</taxon>
        <taxon>Glomerellaceae</taxon>
        <taxon>Colletotrichum</taxon>
        <taxon>Colletotrichum acutatum species complex</taxon>
    </lineage>
</organism>
<dbReference type="GO" id="GO:0006886">
    <property type="term" value="P:intracellular protein transport"/>
    <property type="evidence" value="ECO:0007669"/>
    <property type="project" value="InterPro"/>
</dbReference>
<evidence type="ECO:0000256" key="9">
    <source>
        <dbReference type="ARBA" id="ARBA00023136"/>
    </source>
</evidence>
<dbReference type="AlphaFoldDB" id="A0AAD8XQV2"/>
<keyword evidence="7 11" id="KW-1133">Transmembrane helix</keyword>
<evidence type="ECO:0000256" key="3">
    <source>
        <dbReference type="ARBA" id="ARBA00022448"/>
    </source>
</evidence>
<keyword evidence="3" id="KW-0813">Transport</keyword>
<evidence type="ECO:0000256" key="1">
    <source>
        <dbReference type="ARBA" id="ARBA00004389"/>
    </source>
</evidence>
<dbReference type="EMBL" id="JAHMHS010000001">
    <property type="protein sequence ID" value="KAK1731938.1"/>
    <property type="molecule type" value="Genomic_DNA"/>
</dbReference>
<evidence type="ECO:0000256" key="10">
    <source>
        <dbReference type="SAM" id="MobiDB-lite"/>
    </source>
</evidence>
<dbReference type="GeneID" id="85393793"/>
<dbReference type="Proteomes" id="UP001244207">
    <property type="component" value="Unassembled WGS sequence"/>
</dbReference>
<dbReference type="InterPro" id="IPR030671">
    <property type="entry name" value="Sec61-beta/Sbh"/>
</dbReference>
<gene>
    <name evidence="12" type="ORF">BDZ83DRAFT_645891</name>
</gene>
<dbReference type="Pfam" id="PF03911">
    <property type="entry name" value="Sec61_beta"/>
    <property type="match status" value="1"/>
</dbReference>
<reference evidence="12" key="1">
    <citation type="submission" date="2021-12" db="EMBL/GenBank/DDBJ databases">
        <title>Comparative genomics, transcriptomics and evolutionary studies reveal genomic signatures of adaptation to plant cell wall in hemibiotrophic fungi.</title>
        <authorList>
            <consortium name="DOE Joint Genome Institute"/>
            <person name="Baroncelli R."/>
            <person name="Diaz J.F."/>
            <person name="Benocci T."/>
            <person name="Peng M."/>
            <person name="Battaglia E."/>
            <person name="Haridas S."/>
            <person name="Andreopoulos W."/>
            <person name="Labutti K."/>
            <person name="Pangilinan J."/>
            <person name="Floch G.L."/>
            <person name="Makela M.R."/>
            <person name="Henrissat B."/>
            <person name="Grigoriev I.V."/>
            <person name="Crouch J.A."/>
            <person name="De Vries R.P."/>
            <person name="Sukno S.A."/>
            <person name="Thon M.R."/>
        </authorList>
    </citation>
    <scope>NUCLEOTIDE SEQUENCE</scope>
    <source>
        <strain evidence="12">CBS 112980</strain>
    </source>
</reference>
<protein>
    <submittedName>
        <fullName evidence="12">Sec61beta family-domain-containing protein</fullName>
    </submittedName>
</protein>
<feature type="compositionally biased region" description="Basic and acidic residues" evidence="10">
    <location>
        <begin position="99"/>
        <end position="108"/>
    </location>
</feature>
<evidence type="ECO:0000256" key="4">
    <source>
        <dbReference type="ARBA" id="ARBA00022692"/>
    </source>
</evidence>
<evidence type="ECO:0000256" key="5">
    <source>
        <dbReference type="ARBA" id="ARBA00022824"/>
    </source>
</evidence>
<accession>A0AAD8XQV2</accession>
<feature type="compositionally biased region" description="Low complexity" evidence="10">
    <location>
        <begin position="55"/>
        <end position="83"/>
    </location>
</feature>
<evidence type="ECO:0000256" key="8">
    <source>
        <dbReference type="ARBA" id="ARBA00023010"/>
    </source>
</evidence>
<evidence type="ECO:0000256" key="2">
    <source>
        <dbReference type="ARBA" id="ARBA00006103"/>
    </source>
</evidence>
<comment type="subcellular location">
    <subcellularLocation>
        <location evidence="1">Endoplasmic reticulum membrane</location>
        <topology evidence="1">Single-pass membrane protein</topology>
    </subcellularLocation>
</comment>